<dbReference type="GO" id="GO:0071897">
    <property type="term" value="P:DNA biosynthetic process"/>
    <property type="evidence" value="ECO:0007669"/>
    <property type="project" value="InterPro"/>
</dbReference>
<dbReference type="Pfam" id="PF01068">
    <property type="entry name" value="DNA_ligase_A_M"/>
    <property type="match status" value="1"/>
</dbReference>
<comment type="caution">
    <text evidence="13">The sequence shown here is derived from an EMBL/GenBank/DDBJ whole genome shotgun (WGS) entry which is preliminary data.</text>
</comment>
<dbReference type="CDD" id="cd07900">
    <property type="entry name" value="Adenylation_DNA_ligase_I_Euk"/>
    <property type="match status" value="1"/>
</dbReference>
<evidence type="ECO:0000256" key="9">
    <source>
        <dbReference type="RuleBase" id="RU000617"/>
    </source>
</evidence>
<dbReference type="SUPFAM" id="SSF56091">
    <property type="entry name" value="DNA ligase/mRNA capping enzyme, catalytic domain"/>
    <property type="match status" value="1"/>
</dbReference>
<evidence type="ECO:0000256" key="5">
    <source>
        <dbReference type="ARBA" id="ARBA00022741"/>
    </source>
</evidence>
<dbReference type="InterPro" id="IPR012340">
    <property type="entry name" value="NA-bd_OB-fold"/>
</dbReference>
<dbReference type="InterPro" id="IPR000977">
    <property type="entry name" value="DNA_ligase_ATP-dep"/>
</dbReference>
<dbReference type="Gene3D" id="1.10.3260.10">
    <property type="entry name" value="DNA ligase, ATP-dependent, N-terminal domain"/>
    <property type="match status" value="1"/>
</dbReference>
<dbReference type="InterPro" id="IPR012309">
    <property type="entry name" value="DNA_ligase_ATP-dep_C"/>
</dbReference>
<dbReference type="EC" id="6.5.1.1" evidence="9"/>
<dbReference type="GO" id="GO:0006281">
    <property type="term" value="P:DNA repair"/>
    <property type="evidence" value="ECO:0007669"/>
    <property type="project" value="UniProtKB-KW"/>
</dbReference>
<feature type="domain" description="ATP-dependent DNA ligase family profile" evidence="12">
    <location>
        <begin position="508"/>
        <end position="669"/>
    </location>
</feature>
<evidence type="ECO:0000256" key="1">
    <source>
        <dbReference type="ARBA" id="ARBA00004123"/>
    </source>
</evidence>
<dbReference type="GO" id="GO:0003910">
    <property type="term" value="F:DNA ligase (ATP) activity"/>
    <property type="evidence" value="ECO:0007669"/>
    <property type="project" value="UniProtKB-EC"/>
</dbReference>
<accession>A0A9P5YHA2</accession>
<dbReference type="NCBIfam" id="TIGR00574">
    <property type="entry name" value="dnl1"/>
    <property type="match status" value="1"/>
</dbReference>
<evidence type="ECO:0000256" key="3">
    <source>
        <dbReference type="ARBA" id="ARBA00022598"/>
    </source>
</evidence>
<dbReference type="Gene3D" id="2.40.50.140">
    <property type="entry name" value="Nucleic acid-binding proteins"/>
    <property type="match status" value="1"/>
</dbReference>
<feature type="non-terminal residue" evidence="13">
    <location>
        <position position="822"/>
    </location>
</feature>
<dbReference type="PROSITE" id="PS00697">
    <property type="entry name" value="DNA_LIGASE_A1"/>
    <property type="match status" value="1"/>
</dbReference>
<evidence type="ECO:0000256" key="10">
    <source>
        <dbReference type="RuleBase" id="RU004196"/>
    </source>
</evidence>
<protein>
    <recommendedName>
        <fullName evidence="9">DNA ligase</fullName>
        <ecNumber evidence="9">6.5.1.1</ecNumber>
    </recommendedName>
</protein>
<reference evidence="13" key="1">
    <citation type="submission" date="2020-11" db="EMBL/GenBank/DDBJ databases">
        <authorList>
            <consortium name="DOE Joint Genome Institute"/>
            <person name="Ahrendt S."/>
            <person name="Riley R."/>
            <person name="Andreopoulos W."/>
            <person name="Labutti K."/>
            <person name="Pangilinan J."/>
            <person name="Ruiz-Duenas F.J."/>
            <person name="Barrasa J.M."/>
            <person name="Sanchez-Garcia M."/>
            <person name="Camarero S."/>
            <person name="Miyauchi S."/>
            <person name="Serrano A."/>
            <person name="Linde D."/>
            <person name="Babiker R."/>
            <person name="Drula E."/>
            <person name="Ayuso-Fernandez I."/>
            <person name="Pacheco R."/>
            <person name="Padilla G."/>
            <person name="Ferreira P."/>
            <person name="Barriuso J."/>
            <person name="Kellner H."/>
            <person name="Castanera R."/>
            <person name="Alfaro M."/>
            <person name="Ramirez L."/>
            <person name="Pisabarro A.G."/>
            <person name="Kuo A."/>
            <person name="Tritt A."/>
            <person name="Lipzen A."/>
            <person name="He G."/>
            <person name="Yan M."/>
            <person name="Ng V."/>
            <person name="Cullen D."/>
            <person name="Martin F."/>
            <person name="Rosso M.-N."/>
            <person name="Henrissat B."/>
            <person name="Hibbett D."/>
            <person name="Martinez A.T."/>
            <person name="Grigoriev I.V."/>
        </authorList>
    </citation>
    <scope>NUCLEOTIDE SEQUENCE</scope>
    <source>
        <strain evidence="13">CBS 247.69</strain>
    </source>
</reference>
<evidence type="ECO:0000256" key="6">
    <source>
        <dbReference type="ARBA" id="ARBA00022840"/>
    </source>
</evidence>
<evidence type="ECO:0000313" key="14">
    <source>
        <dbReference type="Proteomes" id="UP000807353"/>
    </source>
</evidence>
<organism evidence="13 14">
    <name type="scientific">Collybia nuda</name>
    <dbReference type="NCBI Taxonomy" id="64659"/>
    <lineage>
        <taxon>Eukaryota</taxon>
        <taxon>Fungi</taxon>
        <taxon>Dikarya</taxon>
        <taxon>Basidiomycota</taxon>
        <taxon>Agaricomycotina</taxon>
        <taxon>Agaricomycetes</taxon>
        <taxon>Agaricomycetidae</taxon>
        <taxon>Agaricales</taxon>
        <taxon>Tricholomatineae</taxon>
        <taxon>Clitocybaceae</taxon>
        <taxon>Collybia</taxon>
    </lineage>
</organism>
<dbReference type="PANTHER" id="PTHR45674:SF9">
    <property type="entry name" value="DNA LIGASE 3"/>
    <property type="match status" value="1"/>
</dbReference>
<sequence length="822" mass="91350">MHKRSNSVVTSSSAKRSKLSHTTAQPRIVDFFTAVPNTKGRHLGKLPQKPTFPEIIDADAFQADELLATPESLSSGSTSEPSISLQGLPPTFQTSVPTVVSFAHINLTSDVIKYTHPHQLWTFKGVPYSFLAHTLATISQTRSRISIINALTNSLRTIIHHDSASLLPALYLLSNTLAPPYAAVEMGLGPALISRSIQQVSGLTPIAFKRLYNITGDAGDVAFTAKSNIRTLLPHPPLVVTSVYESLLNIAQSKGPGAARSKQKIVETLLIAAHGEEIRFLVRTLSQNLRVGAVRTSILTALSRAMVLTPLTNFGICHQNSIYHMSTDILFQSAADEGKSRDVKEEIHVKFLRAENIIKRIYVQHPNYGDIITGLLTVGLDGLGEKVQLTKGIPLHPTLGSPTRSLQEIYDLLGDRPFSAEFKYDGQRAQIHGYLDGINIRIKIFSRHLEDMTDKYPDVVFLAQSFFNINPRRTSFILDSEIVAIDPDNGNPKPFQELSARAQKYVLLNNISVAVCVYVFDLMYLDEESLLTRSFRERRALLHKHFLPFTTTGMLARFKHVESCESEGGRTGVEIFWEKAIASRCEGLMVKLLDNIESVSNVNAEQVKSRRKRLIASYEPDKRTSAWLKLKRDYVDGLGDTLDLVPIGAWHGNGRKAGWWSPILLGLWDQDTGRFVGVCKCISGFPNAFYKSLAERYQLSVDSETCSAQPLWECDFGGFKPEVYLKPQEVWEIRGADITLSPVSLAAKGVVSPVRGLSIRFPRFLRVREDKSIEQATTPRNLVSMWTAQQMDATAKGRHRADDGDLVDIVVDDSEVSEQGEE</sequence>
<keyword evidence="7" id="KW-0539">Nucleus</keyword>
<comment type="similarity">
    <text evidence="2 10">Belongs to the ATP-dependent DNA ligase family.</text>
</comment>
<dbReference type="GO" id="GO:0005524">
    <property type="term" value="F:ATP binding"/>
    <property type="evidence" value="ECO:0007669"/>
    <property type="project" value="UniProtKB-KW"/>
</dbReference>
<evidence type="ECO:0000313" key="13">
    <source>
        <dbReference type="EMBL" id="KAF9469892.1"/>
    </source>
</evidence>
<dbReference type="CDD" id="cd07969">
    <property type="entry name" value="OBF_DNA_ligase_I"/>
    <property type="match status" value="1"/>
</dbReference>
<dbReference type="GO" id="GO:0006273">
    <property type="term" value="P:lagging strand elongation"/>
    <property type="evidence" value="ECO:0007669"/>
    <property type="project" value="TreeGrafter"/>
</dbReference>
<keyword evidence="5 9" id="KW-0547">Nucleotide-binding</keyword>
<evidence type="ECO:0000256" key="2">
    <source>
        <dbReference type="ARBA" id="ARBA00007572"/>
    </source>
</evidence>
<evidence type="ECO:0000259" key="12">
    <source>
        <dbReference type="PROSITE" id="PS50160"/>
    </source>
</evidence>
<dbReference type="OrthoDB" id="206088at2759"/>
<dbReference type="PROSITE" id="PS50160">
    <property type="entry name" value="DNA_LIGASE_A3"/>
    <property type="match status" value="1"/>
</dbReference>
<feature type="region of interest" description="Disordered" evidence="11">
    <location>
        <begin position="1"/>
        <end position="22"/>
    </location>
</feature>
<dbReference type="InterPro" id="IPR012310">
    <property type="entry name" value="DNA_ligase_ATP-dep_cent"/>
</dbReference>
<dbReference type="Pfam" id="PF04679">
    <property type="entry name" value="DNA_ligase_A_C"/>
    <property type="match status" value="1"/>
</dbReference>
<keyword evidence="6 9" id="KW-0067">ATP-binding</keyword>
<keyword evidence="3 9" id="KW-0436">Ligase</keyword>
<dbReference type="InterPro" id="IPR016059">
    <property type="entry name" value="DNA_ligase_ATP-dep_CS"/>
</dbReference>
<evidence type="ECO:0000256" key="4">
    <source>
        <dbReference type="ARBA" id="ARBA00022705"/>
    </source>
</evidence>
<evidence type="ECO:0000256" key="7">
    <source>
        <dbReference type="ARBA" id="ARBA00023242"/>
    </source>
</evidence>
<dbReference type="Gene3D" id="3.30.470.30">
    <property type="entry name" value="DNA ligase/mRNA capping enzyme"/>
    <property type="match status" value="1"/>
</dbReference>
<dbReference type="InterPro" id="IPR012308">
    <property type="entry name" value="DNA_ligase_ATP-dep_N"/>
</dbReference>
<dbReference type="SUPFAM" id="SSF50249">
    <property type="entry name" value="Nucleic acid-binding proteins"/>
    <property type="match status" value="1"/>
</dbReference>
<dbReference type="Proteomes" id="UP000807353">
    <property type="component" value="Unassembled WGS sequence"/>
</dbReference>
<dbReference type="FunFam" id="3.30.470.30:FF:000002">
    <property type="entry name" value="DNA ligase"/>
    <property type="match status" value="1"/>
</dbReference>
<keyword evidence="9" id="KW-0227">DNA damage</keyword>
<dbReference type="SUPFAM" id="SSF117018">
    <property type="entry name" value="ATP-dependent DNA ligase DNA-binding domain"/>
    <property type="match status" value="1"/>
</dbReference>
<dbReference type="PANTHER" id="PTHR45674">
    <property type="entry name" value="DNA LIGASE 1/3 FAMILY MEMBER"/>
    <property type="match status" value="1"/>
</dbReference>
<name>A0A9P5YHA2_9AGAR</name>
<dbReference type="Pfam" id="PF04675">
    <property type="entry name" value="DNA_ligase_A_N"/>
    <property type="match status" value="1"/>
</dbReference>
<dbReference type="GO" id="GO:0005634">
    <property type="term" value="C:nucleus"/>
    <property type="evidence" value="ECO:0007669"/>
    <property type="project" value="UniProtKB-SubCell"/>
</dbReference>
<gene>
    <name evidence="13" type="ORF">BDZ94DRAFT_1181437</name>
</gene>
<evidence type="ECO:0000256" key="8">
    <source>
        <dbReference type="ARBA" id="ARBA00034003"/>
    </source>
</evidence>
<keyword evidence="9" id="KW-0234">DNA repair</keyword>
<evidence type="ECO:0000256" key="11">
    <source>
        <dbReference type="SAM" id="MobiDB-lite"/>
    </source>
</evidence>
<keyword evidence="14" id="KW-1185">Reference proteome</keyword>
<keyword evidence="9" id="KW-0233">DNA recombination</keyword>
<comment type="subcellular location">
    <subcellularLocation>
        <location evidence="1">Nucleus</location>
    </subcellularLocation>
</comment>
<dbReference type="AlphaFoldDB" id="A0A9P5YHA2"/>
<dbReference type="GO" id="GO:0006310">
    <property type="term" value="P:DNA recombination"/>
    <property type="evidence" value="ECO:0007669"/>
    <property type="project" value="UniProtKB-KW"/>
</dbReference>
<dbReference type="InterPro" id="IPR050191">
    <property type="entry name" value="ATP-dep_DNA_ligase"/>
</dbReference>
<proteinExistence type="inferred from homology"/>
<keyword evidence="4" id="KW-0235">DNA replication</keyword>
<dbReference type="InterPro" id="IPR036599">
    <property type="entry name" value="DNA_ligase_N_sf"/>
</dbReference>
<dbReference type="EMBL" id="MU150229">
    <property type="protein sequence ID" value="KAF9469892.1"/>
    <property type="molecule type" value="Genomic_DNA"/>
</dbReference>
<dbReference type="GO" id="GO:0003677">
    <property type="term" value="F:DNA binding"/>
    <property type="evidence" value="ECO:0007669"/>
    <property type="project" value="InterPro"/>
</dbReference>
<comment type="catalytic activity">
    <reaction evidence="8 9">
        <text>ATP + (deoxyribonucleotide)n-3'-hydroxyl + 5'-phospho-(deoxyribonucleotide)m = (deoxyribonucleotide)n+m + AMP + diphosphate.</text>
        <dbReference type="EC" id="6.5.1.1"/>
    </reaction>
</comment>